<dbReference type="Pfam" id="PF12671">
    <property type="entry name" value="Amidase_6"/>
    <property type="match status" value="1"/>
</dbReference>
<dbReference type="Proteomes" id="UP000005326">
    <property type="component" value="Unassembled WGS sequence"/>
</dbReference>
<dbReference type="AlphaFoldDB" id="B0MN64"/>
<gene>
    <name evidence="2" type="ORF">EUBSIR_01272</name>
</gene>
<proteinExistence type="predicted"/>
<dbReference type="PANTHER" id="PTHR40032">
    <property type="entry name" value="EXPORTED PROTEIN-RELATED"/>
    <property type="match status" value="1"/>
</dbReference>
<dbReference type="InterPro" id="IPR024301">
    <property type="entry name" value="Amidase_6"/>
</dbReference>
<evidence type="ECO:0000259" key="1">
    <source>
        <dbReference type="Pfam" id="PF12671"/>
    </source>
</evidence>
<evidence type="ECO:0000313" key="3">
    <source>
        <dbReference type="Proteomes" id="UP000005326"/>
    </source>
</evidence>
<sequence>MIMGATTIKNEESISEFFTPEAYGIYSIKDKVTINNTSYDLLATYNEPQKAMENFKRTNYAYLRKIQKKYDLDELNSENYYDYYYCSLEYYSGNCDEMPVSDKKSYHSLCEFIDIYENNDNNKDIIELCKNDSQLAVSILSNDNNKELDVFASYATTTRSESFNAYKGSQYAQDWATSRNTNYYYSFSRGDCANFMSQILEAGGVKQIVYNDASKGWWHKRTETHLGPIDSHSQSWATAWVFANYQGKYMKTNNLRTFSGKLLPGDFIGLDETGDGDVNHVGFVTHTGTYKTYNGKYYKDFKVAQHTTDYCEWVSAEKNHWEDYDGGKSAYYVLRRSK</sequence>
<name>B0MN64_9FIRM</name>
<reference evidence="2" key="2">
    <citation type="submission" date="2014-06" db="EMBL/GenBank/DDBJ databases">
        <title>Draft genome sequence of Eubacterium siraeum (DSM 15702).</title>
        <authorList>
            <person name="Sudarsanam P."/>
            <person name="Ley R."/>
            <person name="Guruge J."/>
            <person name="Turnbaugh P.J."/>
            <person name="Mahowald M."/>
            <person name="Liep D."/>
            <person name="Gordon J."/>
        </authorList>
    </citation>
    <scope>NUCLEOTIDE SEQUENCE</scope>
    <source>
        <strain evidence="2">DSM 15702</strain>
    </source>
</reference>
<organism evidence="2 3">
    <name type="scientific">[Eubacterium] siraeum DSM 15702</name>
    <dbReference type="NCBI Taxonomy" id="428128"/>
    <lineage>
        <taxon>Bacteria</taxon>
        <taxon>Bacillati</taxon>
        <taxon>Bacillota</taxon>
        <taxon>Clostridia</taxon>
        <taxon>Eubacteriales</taxon>
        <taxon>Oscillospiraceae</taxon>
        <taxon>Oscillospiraceae incertae sedis</taxon>
    </lineage>
</organism>
<reference evidence="2" key="1">
    <citation type="submission" date="2007-10" db="EMBL/GenBank/DDBJ databases">
        <authorList>
            <person name="Fulton L."/>
            <person name="Clifton S."/>
            <person name="Fulton B."/>
            <person name="Xu J."/>
            <person name="Minx P."/>
            <person name="Pepin K.H."/>
            <person name="Johnson M."/>
            <person name="Thiruvilangam P."/>
            <person name="Bhonagiri V."/>
            <person name="Nash W.E."/>
            <person name="Mardis E.R."/>
            <person name="Wilson R.K."/>
        </authorList>
    </citation>
    <scope>NUCLEOTIDE SEQUENCE [LARGE SCALE GENOMIC DNA]</scope>
    <source>
        <strain evidence="2">DSM 15702</strain>
    </source>
</reference>
<dbReference type="PANTHER" id="PTHR40032:SF1">
    <property type="entry name" value="EXPORTED PROTEIN"/>
    <property type="match status" value="1"/>
</dbReference>
<keyword evidence="3" id="KW-1185">Reference proteome</keyword>
<accession>B0MN64</accession>
<comment type="caution">
    <text evidence="2">The sequence shown here is derived from an EMBL/GenBank/DDBJ whole genome shotgun (WGS) entry which is preliminary data.</text>
</comment>
<protein>
    <recommendedName>
        <fullName evidence="1">Putative amidase domain-containing protein</fullName>
    </recommendedName>
</protein>
<evidence type="ECO:0000313" key="2">
    <source>
        <dbReference type="EMBL" id="EDS00788.1"/>
    </source>
</evidence>
<dbReference type="EMBL" id="ABCA03000045">
    <property type="protein sequence ID" value="EDS00788.1"/>
    <property type="molecule type" value="Genomic_DNA"/>
</dbReference>
<feature type="domain" description="Putative amidase" evidence="1">
    <location>
        <begin position="165"/>
        <end position="314"/>
    </location>
</feature>